<dbReference type="AlphaFoldDB" id="A0A848DRW1"/>
<evidence type="ECO:0000313" key="4">
    <source>
        <dbReference type="Proteomes" id="UP000586918"/>
    </source>
</evidence>
<evidence type="ECO:0000313" key="3">
    <source>
        <dbReference type="EMBL" id="NMH95156.1"/>
    </source>
</evidence>
<dbReference type="RefSeq" id="WP_169415821.1">
    <property type="nucleotide sequence ID" value="NZ_JAAXKZ010000159.1"/>
</dbReference>
<evidence type="ECO:0000256" key="1">
    <source>
        <dbReference type="ARBA" id="ARBA00023002"/>
    </source>
</evidence>
<dbReference type="EMBL" id="JAAXKZ010000159">
    <property type="protein sequence ID" value="NMH95156.1"/>
    <property type="molecule type" value="Genomic_DNA"/>
</dbReference>
<dbReference type="SUPFAM" id="SSF50475">
    <property type="entry name" value="FMN-binding split barrel"/>
    <property type="match status" value="1"/>
</dbReference>
<proteinExistence type="predicted"/>
<evidence type="ECO:0000259" key="2">
    <source>
        <dbReference type="SMART" id="SM00903"/>
    </source>
</evidence>
<dbReference type="PANTHER" id="PTHR30466:SF15">
    <property type="entry name" value="POSSIBLE OXIDOREDUCTASE"/>
    <property type="match status" value="1"/>
</dbReference>
<dbReference type="InterPro" id="IPR012349">
    <property type="entry name" value="Split_barrel_FMN-bd"/>
</dbReference>
<name>A0A848DRW1_9PSEU</name>
<comment type="caution">
    <text evidence="3">The sequence shown here is derived from an EMBL/GenBank/DDBJ whole genome shotgun (WGS) entry which is preliminary data.</text>
</comment>
<dbReference type="PANTHER" id="PTHR30466">
    <property type="entry name" value="FLAVIN REDUCTASE"/>
    <property type="match status" value="1"/>
</dbReference>
<dbReference type="InterPro" id="IPR002563">
    <property type="entry name" value="Flavin_Rdtase-like_dom"/>
</dbReference>
<sequence length="163" mass="17935">MSASEPEPFHAAVGQLDYPMIIVTAAAGGERSGCLVGFHTQCSIDPARFLVCLSSRNRTCAVATRSDRLAVHFLDENDYELSSLFGEQTGDEVDKFAACDWQEEHGVPVLTGTRAWFVGRVLERVPFGDHVGHLLEPLDGRVGERLRQLAFQRVKTMKPGHPA</sequence>
<keyword evidence="1" id="KW-0560">Oxidoreductase</keyword>
<dbReference type="GO" id="GO:0010181">
    <property type="term" value="F:FMN binding"/>
    <property type="evidence" value="ECO:0007669"/>
    <property type="project" value="InterPro"/>
</dbReference>
<dbReference type="SMART" id="SM00903">
    <property type="entry name" value="Flavin_Reduct"/>
    <property type="match status" value="1"/>
</dbReference>
<keyword evidence="4" id="KW-1185">Reference proteome</keyword>
<feature type="domain" description="Flavin reductase like" evidence="2">
    <location>
        <begin position="13"/>
        <end position="148"/>
    </location>
</feature>
<dbReference type="Proteomes" id="UP000586918">
    <property type="component" value="Unassembled WGS sequence"/>
</dbReference>
<reference evidence="3 4" key="1">
    <citation type="submission" date="2020-04" db="EMBL/GenBank/DDBJ databases">
        <authorList>
            <person name="Klaysubun C."/>
            <person name="Duangmal K."/>
            <person name="Lipun K."/>
        </authorList>
    </citation>
    <scope>NUCLEOTIDE SEQUENCE [LARGE SCALE GENOMIC DNA]</scope>
    <source>
        <strain evidence="3 4">DSM 45300</strain>
    </source>
</reference>
<gene>
    <name evidence="3" type="ORF">HF519_27085</name>
</gene>
<dbReference type="InterPro" id="IPR050268">
    <property type="entry name" value="NADH-dep_flavin_reductase"/>
</dbReference>
<dbReference type="GO" id="GO:0042602">
    <property type="term" value="F:riboflavin reductase (NADPH) activity"/>
    <property type="evidence" value="ECO:0007669"/>
    <property type="project" value="TreeGrafter"/>
</dbReference>
<dbReference type="Pfam" id="PF01613">
    <property type="entry name" value="Flavin_Reduct"/>
    <property type="match status" value="1"/>
</dbReference>
<accession>A0A848DRW1</accession>
<dbReference type="Gene3D" id="2.30.110.10">
    <property type="entry name" value="Electron Transport, Fmn-binding Protein, Chain A"/>
    <property type="match status" value="1"/>
</dbReference>
<protein>
    <submittedName>
        <fullName evidence="3">Flavin reductase family protein</fullName>
    </submittedName>
</protein>
<organism evidence="3 4">
    <name type="scientific">Pseudonocardia bannensis</name>
    <dbReference type="NCBI Taxonomy" id="630973"/>
    <lineage>
        <taxon>Bacteria</taxon>
        <taxon>Bacillati</taxon>
        <taxon>Actinomycetota</taxon>
        <taxon>Actinomycetes</taxon>
        <taxon>Pseudonocardiales</taxon>
        <taxon>Pseudonocardiaceae</taxon>
        <taxon>Pseudonocardia</taxon>
    </lineage>
</organism>